<name>A0A7W7PZK1_9PSEU</name>
<evidence type="ECO:0000256" key="1">
    <source>
        <dbReference type="SAM" id="Phobius"/>
    </source>
</evidence>
<feature type="transmembrane region" description="Helical" evidence="1">
    <location>
        <begin position="23"/>
        <end position="41"/>
    </location>
</feature>
<keyword evidence="3" id="KW-1185">Reference proteome</keyword>
<proteinExistence type="predicted"/>
<comment type="caution">
    <text evidence="2">The sequence shown here is derived from an EMBL/GenBank/DDBJ whole genome shotgun (WGS) entry which is preliminary data.</text>
</comment>
<evidence type="ECO:0000313" key="3">
    <source>
        <dbReference type="Proteomes" id="UP000520767"/>
    </source>
</evidence>
<reference evidence="2 3" key="1">
    <citation type="submission" date="2020-08" db="EMBL/GenBank/DDBJ databases">
        <title>Genomic Encyclopedia of Type Strains, Phase III (KMG-III): the genomes of soil and plant-associated and newly described type strains.</title>
        <authorList>
            <person name="Whitman W."/>
        </authorList>
    </citation>
    <scope>NUCLEOTIDE SEQUENCE [LARGE SCALE GENOMIC DNA]</scope>
    <source>
        <strain evidence="2 3">CECT 8960</strain>
    </source>
</reference>
<accession>A0A7W7PZK1</accession>
<feature type="transmembrane region" description="Helical" evidence="1">
    <location>
        <begin position="47"/>
        <end position="67"/>
    </location>
</feature>
<keyword evidence="1" id="KW-1133">Transmembrane helix</keyword>
<gene>
    <name evidence="2" type="ORF">FHR82_000447</name>
</gene>
<protein>
    <submittedName>
        <fullName evidence="2">Uncharacterized protein</fullName>
    </submittedName>
</protein>
<keyword evidence="1" id="KW-0812">Transmembrane</keyword>
<dbReference type="AlphaFoldDB" id="A0A7W7PZK1"/>
<dbReference type="Proteomes" id="UP000520767">
    <property type="component" value="Unassembled WGS sequence"/>
</dbReference>
<keyword evidence="1" id="KW-0472">Membrane</keyword>
<organism evidence="2 3">
    <name type="scientific">Actinophytocola algeriensis</name>
    <dbReference type="NCBI Taxonomy" id="1768010"/>
    <lineage>
        <taxon>Bacteria</taxon>
        <taxon>Bacillati</taxon>
        <taxon>Actinomycetota</taxon>
        <taxon>Actinomycetes</taxon>
        <taxon>Pseudonocardiales</taxon>
        <taxon>Pseudonocardiaceae</taxon>
    </lineage>
</organism>
<evidence type="ECO:0000313" key="2">
    <source>
        <dbReference type="EMBL" id="MBB4904237.1"/>
    </source>
</evidence>
<sequence>MSYSNQALPREFRMVGGGFGRMALPYVFLLIFFAVVMLLLGSVFGGLVGGIIAAVVGTGALVGVLYAKFNRLKQGTTVRFSEYGVELSDTLGYQIRLNWPDITRIGEVKSQMSNPTAIGAEGGLQVGAGAVRTQGIIGWGHRVLPPNAPGWMRQQLAMAPVHPHDGRPEVAIPLSGIDPNWMQGAMGQWVRMYRPDLFGGYPQYGYPPR</sequence>
<dbReference type="RefSeq" id="WP_184808515.1">
    <property type="nucleotide sequence ID" value="NZ_JACHJQ010000001.1"/>
</dbReference>
<dbReference type="EMBL" id="JACHJQ010000001">
    <property type="protein sequence ID" value="MBB4904237.1"/>
    <property type="molecule type" value="Genomic_DNA"/>
</dbReference>